<accession>A0A813PLH4</accession>
<comment type="caution">
    <text evidence="1">The sequence shown here is derived from an EMBL/GenBank/DDBJ whole genome shotgun (WGS) entry which is preliminary data.</text>
</comment>
<keyword evidence="3" id="KW-1185">Reference proteome</keyword>
<evidence type="ECO:0000313" key="3">
    <source>
        <dbReference type="Proteomes" id="UP000663832"/>
    </source>
</evidence>
<name>A0A813PLH4_9BILA</name>
<evidence type="ECO:0000313" key="1">
    <source>
        <dbReference type="EMBL" id="CAF0755157.1"/>
    </source>
</evidence>
<gene>
    <name evidence="1" type="ORF">BJG266_LOCUS2687</name>
    <name evidence="2" type="ORF">QVE165_LOCUS66895</name>
</gene>
<sequence>MFNSPATASRILPNNKVYRQLFDAQAQLSDVYSRVRNNQLSQSVNIIPPPDSVPLVRNIRPHGMLIYNKKITE</sequence>
<proteinExistence type="predicted"/>
<evidence type="ECO:0000313" key="4">
    <source>
        <dbReference type="Proteomes" id="UP000663877"/>
    </source>
</evidence>
<dbReference type="EMBL" id="CAJNOI010000006">
    <property type="protein sequence ID" value="CAF0755157.1"/>
    <property type="molecule type" value="Genomic_DNA"/>
</dbReference>
<dbReference type="Proteomes" id="UP000663877">
    <property type="component" value="Unassembled WGS sequence"/>
</dbReference>
<reference evidence="1" key="1">
    <citation type="submission" date="2021-02" db="EMBL/GenBank/DDBJ databases">
        <authorList>
            <person name="Nowell W R."/>
        </authorList>
    </citation>
    <scope>NUCLEOTIDE SEQUENCE</scope>
</reference>
<dbReference type="AlphaFoldDB" id="A0A813PLH4"/>
<dbReference type="OrthoDB" id="431588at2759"/>
<dbReference type="Proteomes" id="UP000663832">
    <property type="component" value="Unassembled WGS sequence"/>
</dbReference>
<protein>
    <submittedName>
        <fullName evidence="1">Uncharacterized protein</fullName>
    </submittedName>
</protein>
<organism evidence="1 4">
    <name type="scientific">Adineta steineri</name>
    <dbReference type="NCBI Taxonomy" id="433720"/>
    <lineage>
        <taxon>Eukaryota</taxon>
        <taxon>Metazoa</taxon>
        <taxon>Spiralia</taxon>
        <taxon>Gnathifera</taxon>
        <taxon>Rotifera</taxon>
        <taxon>Eurotatoria</taxon>
        <taxon>Bdelloidea</taxon>
        <taxon>Adinetida</taxon>
        <taxon>Adinetidae</taxon>
        <taxon>Adineta</taxon>
    </lineage>
</organism>
<dbReference type="EMBL" id="CAJNOM010008344">
    <property type="protein sequence ID" value="CAF1679625.1"/>
    <property type="molecule type" value="Genomic_DNA"/>
</dbReference>
<evidence type="ECO:0000313" key="2">
    <source>
        <dbReference type="EMBL" id="CAF1679625.1"/>
    </source>
</evidence>